<feature type="transmembrane region" description="Helical" evidence="6">
    <location>
        <begin position="124"/>
        <end position="141"/>
    </location>
</feature>
<feature type="transmembrane region" description="Helical" evidence="6">
    <location>
        <begin position="162"/>
        <end position="180"/>
    </location>
</feature>
<dbReference type="SUPFAM" id="SSF161111">
    <property type="entry name" value="Cation efflux protein transmembrane domain-like"/>
    <property type="match status" value="1"/>
</dbReference>
<evidence type="ECO:0000256" key="3">
    <source>
        <dbReference type="ARBA" id="ARBA00022692"/>
    </source>
</evidence>
<dbReference type="InterPro" id="IPR058533">
    <property type="entry name" value="Cation_efflux_TM"/>
</dbReference>
<dbReference type="GO" id="GO:0015341">
    <property type="term" value="F:zinc efflux antiporter activity"/>
    <property type="evidence" value="ECO:0007669"/>
    <property type="project" value="TreeGrafter"/>
</dbReference>
<name>A0A2N5NH17_MEDGN</name>
<gene>
    <name evidence="9" type="ORF">CDL18_10115</name>
    <name evidence="8" type="ORF">O8D18_08235</name>
</gene>
<evidence type="ECO:0000256" key="4">
    <source>
        <dbReference type="ARBA" id="ARBA00022989"/>
    </source>
</evidence>
<evidence type="ECO:0000256" key="6">
    <source>
        <dbReference type="SAM" id="Phobius"/>
    </source>
</evidence>
<evidence type="ECO:0000313" key="10">
    <source>
        <dbReference type="Proteomes" id="UP000234849"/>
    </source>
</evidence>
<feature type="transmembrane region" description="Helical" evidence="6">
    <location>
        <begin position="81"/>
        <end position="104"/>
    </location>
</feature>
<dbReference type="PANTHER" id="PTHR43840:SF15">
    <property type="entry name" value="MITOCHONDRIAL METAL TRANSPORTER 1-RELATED"/>
    <property type="match status" value="1"/>
</dbReference>
<dbReference type="GO" id="GO:0015093">
    <property type="term" value="F:ferrous iron transmembrane transporter activity"/>
    <property type="evidence" value="ECO:0007669"/>
    <property type="project" value="TreeGrafter"/>
</dbReference>
<organism evidence="9 10">
    <name type="scientific">Mediterraneibacter gnavus</name>
    <name type="common">Ruminococcus gnavus</name>
    <dbReference type="NCBI Taxonomy" id="33038"/>
    <lineage>
        <taxon>Bacteria</taxon>
        <taxon>Bacillati</taxon>
        <taxon>Bacillota</taxon>
        <taxon>Clostridia</taxon>
        <taxon>Lachnospirales</taxon>
        <taxon>Lachnospiraceae</taxon>
        <taxon>Mediterraneibacter</taxon>
    </lineage>
</organism>
<feature type="transmembrane region" description="Helical" evidence="6">
    <location>
        <begin position="18"/>
        <end position="38"/>
    </location>
</feature>
<comment type="caution">
    <text evidence="9">The sequence shown here is derived from an EMBL/GenBank/DDBJ whole genome shotgun (WGS) entry which is preliminary data.</text>
</comment>
<reference evidence="9 10" key="1">
    <citation type="journal article" date="2017" name="Genome Med.">
        <title>A novel Ruminococcus gnavus clade enriched in inflammatory bowel disease patients.</title>
        <authorList>
            <person name="Hall A.B."/>
            <person name="Yassour M."/>
            <person name="Sauk J."/>
            <person name="Garner A."/>
            <person name="Jiang X."/>
            <person name="Arthur T."/>
            <person name="Lagoudas G.K."/>
            <person name="Vatanen T."/>
            <person name="Fornelos N."/>
            <person name="Wilson R."/>
            <person name="Bertha M."/>
            <person name="Cohen M."/>
            <person name="Garber J."/>
            <person name="Khalili H."/>
            <person name="Gevers D."/>
            <person name="Ananthakrishnan A.N."/>
            <person name="Kugathasan S."/>
            <person name="Lander E.S."/>
            <person name="Blainey P."/>
            <person name="Vlamakis H."/>
            <person name="Xavier R.J."/>
            <person name="Huttenhower C."/>
        </authorList>
    </citation>
    <scope>NUCLEOTIDE SEQUENCE [LARGE SCALE GENOMIC DNA]</scope>
    <source>
        <strain evidence="9 10">RJX1118</strain>
    </source>
</reference>
<dbReference type="InterPro" id="IPR050291">
    <property type="entry name" value="CDF_Transporter"/>
</dbReference>
<sequence>MSLHASKKSPEEILEEKILLLSFLSGVCFVIVELFYAIYSHSQSTLMDALYDASELVFIVLLLFLTPLFHMPVSEKHPYGFFQLESVFILIKNIMLISVTASVLTGVIEKLFSGGSNIDKGQVSLFQMFLGFASLLILLIMKLMSKNISSPTVKAEILGWKLDVCYSLGMSFAFFISMQLKHTPLAFLSPYFDQLIAIVIMLFMIPESIKMLLETFRELLLFSPDQETVDQIKQISEGILKDYAFTPVFYDISRTGRKMWVAIYFHVSAETLSVQNVREANHKLNTALMQSFPDVCCELVLDTADF</sequence>
<evidence type="ECO:0000256" key="1">
    <source>
        <dbReference type="ARBA" id="ARBA00004141"/>
    </source>
</evidence>
<dbReference type="Proteomes" id="UP001148455">
    <property type="component" value="Unassembled WGS sequence"/>
</dbReference>
<keyword evidence="3 6" id="KW-0812">Transmembrane</keyword>
<reference evidence="8" key="2">
    <citation type="submission" date="2022-12" db="EMBL/GenBank/DDBJ databases">
        <title>Genome of R. gnavus strain RSHDN_123.</title>
        <authorList>
            <person name="Abdugheni R."/>
        </authorList>
    </citation>
    <scope>NUCLEOTIDE SEQUENCE</scope>
    <source>
        <strain evidence="8">RSHDN_123</strain>
    </source>
</reference>
<dbReference type="InterPro" id="IPR027469">
    <property type="entry name" value="Cation_efflux_TMD_sf"/>
</dbReference>
<feature type="transmembrane region" description="Helical" evidence="6">
    <location>
        <begin position="186"/>
        <end position="205"/>
    </location>
</feature>
<dbReference type="GO" id="GO:0005886">
    <property type="term" value="C:plasma membrane"/>
    <property type="evidence" value="ECO:0007669"/>
    <property type="project" value="TreeGrafter"/>
</dbReference>
<evidence type="ECO:0000256" key="5">
    <source>
        <dbReference type="ARBA" id="ARBA00023136"/>
    </source>
</evidence>
<dbReference type="Gene3D" id="1.20.1510.10">
    <property type="entry name" value="Cation efflux protein transmembrane domain"/>
    <property type="match status" value="1"/>
</dbReference>
<evidence type="ECO:0000256" key="2">
    <source>
        <dbReference type="ARBA" id="ARBA00022448"/>
    </source>
</evidence>
<dbReference type="GO" id="GO:0006882">
    <property type="term" value="P:intracellular zinc ion homeostasis"/>
    <property type="evidence" value="ECO:0007669"/>
    <property type="project" value="TreeGrafter"/>
</dbReference>
<dbReference type="AlphaFoldDB" id="A0A2N5NH17"/>
<keyword evidence="2" id="KW-0813">Transport</keyword>
<evidence type="ECO:0000313" key="8">
    <source>
        <dbReference type="EMBL" id="MCZ7694030.1"/>
    </source>
</evidence>
<keyword evidence="5 6" id="KW-0472">Membrane</keyword>
<dbReference type="PANTHER" id="PTHR43840">
    <property type="entry name" value="MITOCHONDRIAL METAL TRANSPORTER 1-RELATED"/>
    <property type="match status" value="1"/>
</dbReference>
<dbReference type="RefSeq" id="WP_101879846.1">
    <property type="nucleotide sequence ID" value="NZ_CAXUHP010000001.1"/>
</dbReference>
<dbReference type="EMBL" id="JAPZED010000007">
    <property type="protein sequence ID" value="MCZ7694030.1"/>
    <property type="molecule type" value="Genomic_DNA"/>
</dbReference>
<dbReference type="GO" id="GO:0015086">
    <property type="term" value="F:cadmium ion transmembrane transporter activity"/>
    <property type="evidence" value="ECO:0007669"/>
    <property type="project" value="TreeGrafter"/>
</dbReference>
<evidence type="ECO:0000313" key="9">
    <source>
        <dbReference type="EMBL" id="PLT54332.1"/>
    </source>
</evidence>
<comment type="subcellular location">
    <subcellularLocation>
        <location evidence="1">Membrane</location>
        <topology evidence="1">Multi-pass membrane protein</topology>
    </subcellularLocation>
</comment>
<accession>A0A2N5NH17</accession>
<proteinExistence type="predicted"/>
<protein>
    <submittedName>
        <fullName evidence="8">Cation transporter</fullName>
    </submittedName>
    <submittedName>
        <fullName evidence="9">Iron transporter</fullName>
    </submittedName>
</protein>
<evidence type="ECO:0000259" key="7">
    <source>
        <dbReference type="Pfam" id="PF01545"/>
    </source>
</evidence>
<dbReference type="Proteomes" id="UP000234849">
    <property type="component" value="Unassembled WGS sequence"/>
</dbReference>
<keyword evidence="4 6" id="KW-1133">Transmembrane helix</keyword>
<feature type="domain" description="Cation efflux protein transmembrane" evidence="7">
    <location>
        <begin position="19"/>
        <end position="220"/>
    </location>
</feature>
<dbReference type="EMBL" id="NIHM01000013">
    <property type="protein sequence ID" value="PLT54332.1"/>
    <property type="molecule type" value="Genomic_DNA"/>
</dbReference>
<feature type="transmembrane region" description="Helical" evidence="6">
    <location>
        <begin position="50"/>
        <end position="69"/>
    </location>
</feature>
<dbReference type="Pfam" id="PF01545">
    <property type="entry name" value="Cation_efflux"/>
    <property type="match status" value="1"/>
</dbReference>